<name>A0A2P1NMV8_9BURK</name>
<dbReference type="PROSITE" id="PS01044">
    <property type="entry name" value="SQUALEN_PHYTOEN_SYN_1"/>
    <property type="match status" value="1"/>
</dbReference>
<evidence type="ECO:0000313" key="7">
    <source>
        <dbReference type="Proteomes" id="UP000241829"/>
    </source>
</evidence>
<dbReference type="InterPro" id="IPR008949">
    <property type="entry name" value="Isoprenoid_synthase_dom_sf"/>
</dbReference>
<dbReference type="InterPro" id="IPR019845">
    <property type="entry name" value="Squalene/phytoene_synthase_CS"/>
</dbReference>
<evidence type="ECO:0000256" key="2">
    <source>
        <dbReference type="ARBA" id="ARBA00006251"/>
    </source>
</evidence>
<dbReference type="SFLD" id="SFLDG01212">
    <property type="entry name" value="Phytoene_synthase_like"/>
    <property type="match status" value="1"/>
</dbReference>
<keyword evidence="7" id="KW-1185">Reference proteome</keyword>
<accession>A0A2P1NMV8</accession>
<dbReference type="PROSITE" id="PS01045">
    <property type="entry name" value="SQUALEN_PHYTOEN_SYN_2"/>
    <property type="match status" value="1"/>
</dbReference>
<dbReference type="GO" id="GO:0051996">
    <property type="term" value="F:squalene synthase [NAD(P)H] activity"/>
    <property type="evidence" value="ECO:0007669"/>
    <property type="project" value="InterPro"/>
</dbReference>
<dbReference type="Proteomes" id="UP000241829">
    <property type="component" value="Chromosome"/>
</dbReference>
<dbReference type="InterPro" id="IPR002060">
    <property type="entry name" value="Squ/phyt_synthse"/>
</dbReference>
<dbReference type="FunFam" id="1.10.600.10:FF:000020">
    <property type="entry name" value="Phytoene synthase"/>
    <property type="match status" value="1"/>
</dbReference>
<organism evidence="6 7">
    <name type="scientific">Pulveribacter suum</name>
    <dbReference type="NCBI Taxonomy" id="2116657"/>
    <lineage>
        <taxon>Bacteria</taxon>
        <taxon>Pseudomonadati</taxon>
        <taxon>Pseudomonadota</taxon>
        <taxon>Betaproteobacteria</taxon>
        <taxon>Burkholderiales</taxon>
        <taxon>Comamonadaceae</taxon>
        <taxon>Pulveribacter</taxon>
    </lineage>
</organism>
<keyword evidence="3" id="KW-0808">Transferase</keyword>
<dbReference type="Gene3D" id="1.10.600.10">
    <property type="entry name" value="Farnesyl Diphosphate Synthase"/>
    <property type="match status" value="1"/>
</dbReference>
<dbReference type="SUPFAM" id="SSF48576">
    <property type="entry name" value="Terpenoid synthases"/>
    <property type="match status" value="1"/>
</dbReference>
<comment type="pathway">
    <text evidence="1">Carotenoid biosynthesis; phytoene biosynthesis.</text>
</comment>
<evidence type="ECO:0000256" key="4">
    <source>
        <dbReference type="ARBA" id="ARBA00022746"/>
    </source>
</evidence>
<dbReference type="OrthoDB" id="9807580at2"/>
<dbReference type="InterPro" id="IPR033904">
    <property type="entry name" value="Trans_IPPS_HH"/>
</dbReference>
<sequence>MTDALHRHATEAIRQGSQSFAAAARLLDPETRAGTVLLYAWCRHCDDVIDGQELGHGRRALQEDGCAGMDRIAALRDLTRRACAGEPMEHPAFAGLQQVVRHHGIPLYLLEEHLAGFAMDVEPGTRYERIEDTLHYAWRVAGVVGVMMALVMGTRGAQAQVPPQVLDRACDLGVAFQLTNIARDIVDDARAGRVYLPAQWLRDAGLPAGAPQALLAPAHRAALATVAARLVALAEPYYRSSLTGIGALPLRSAWSIATARGVYREIGRRVDALGPAAWDTRVATTRADKLLLIARGGALALLSRTWLPRTSAPLSSWRRPAA</sequence>
<dbReference type="InterPro" id="IPR044843">
    <property type="entry name" value="Trans_IPPS_bact-type"/>
</dbReference>
<dbReference type="CDD" id="cd00683">
    <property type="entry name" value="Trans_IPPS_HH"/>
    <property type="match status" value="1"/>
</dbReference>
<protein>
    <submittedName>
        <fullName evidence="6">Phytoene synthase</fullName>
    </submittedName>
</protein>
<keyword evidence="4" id="KW-0125">Carotenoid biosynthesis</keyword>
<gene>
    <name evidence="6" type="ORF">C7H73_12405</name>
</gene>
<dbReference type="SFLD" id="SFLDG01018">
    <property type="entry name" value="Squalene/Phytoene_Synthase_Lik"/>
    <property type="match status" value="1"/>
</dbReference>
<comment type="similarity">
    <text evidence="2">Belongs to the phytoene/squalene synthase family.</text>
</comment>
<dbReference type="EMBL" id="CP027792">
    <property type="protein sequence ID" value="AVP58389.1"/>
    <property type="molecule type" value="Genomic_DNA"/>
</dbReference>
<dbReference type="AlphaFoldDB" id="A0A2P1NMV8"/>
<dbReference type="KEGG" id="melm:C7H73_12405"/>
<dbReference type="GO" id="GO:0004311">
    <property type="term" value="F:geranylgeranyl diphosphate synthase activity"/>
    <property type="evidence" value="ECO:0007669"/>
    <property type="project" value="InterPro"/>
</dbReference>
<evidence type="ECO:0000256" key="5">
    <source>
        <dbReference type="ARBA" id="ARBA00053028"/>
    </source>
</evidence>
<dbReference type="Pfam" id="PF00494">
    <property type="entry name" value="SQS_PSY"/>
    <property type="match status" value="1"/>
</dbReference>
<evidence type="ECO:0000313" key="6">
    <source>
        <dbReference type="EMBL" id="AVP58389.1"/>
    </source>
</evidence>
<comment type="cofactor">
    <cofactor evidence="5">
        <name>ATP</name>
        <dbReference type="ChEBI" id="CHEBI:30616"/>
    </cofactor>
</comment>
<dbReference type="GO" id="GO:0016117">
    <property type="term" value="P:carotenoid biosynthetic process"/>
    <property type="evidence" value="ECO:0007669"/>
    <property type="project" value="UniProtKB-KW"/>
</dbReference>
<dbReference type="RefSeq" id="WP_106846937.1">
    <property type="nucleotide sequence ID" value="NZ_CP027792.1"/>
</dbReference>
<reference evidence="7" key="1">
    <citation type="submission" date="2018-03" db="EMBL/GenBank/DDBJ databases">
        <title>Genome sequencing of Melaminivora sp. strain SC2-7.</title>
        <authorList>
            <person name="Kim S.-J."/>
            <person name="Heo J."/>
            <person name="Ahn J.-H."/>
            <person name="Kwon S.-W."/>
        </authorList>
    </citation>
    <scope>NUCLEOTIDE SEQUENCE [LARGE SCALE GENOMIC DNA]</scope>
    <source>
        <strain evidence="7">SC2-7</strain>
    </source>
</reference>
<dbReference type="PANTHER" id="PTHR31480">
    <property type="entry name" value="BIFUNCTIONAL LYCOPENE CYCLASE/PHYTOENE SYNTHASE"/>
    <property type="match status" value="1"/>
</dbReference>
<evidence type="ECO:0000256" key="1">
    <source>
        <dbReference type="ARBA" id="ARBA00004684"/>
    </source>
</evidence>
<evidence type="ECO:0000256" key="3">
    <source>
        <dbReference type="ARBA" id="ARBA00022679"/>
    </source>
</evidence>
<proteinExistence type="inferred from homology"/>
<dbReference type="SFLD" id="SFLDS00005">
    <property type="entry name" value="Isoprenoid_Synthase_Type_I"/>
    <property type="match status" value="1"/>
</dbReference>